<evidence type="ECO:0000256" key="7">
    <source>
        <dbReference type="SAM" id="Phobius"/>
    </source>
</evidence>
<accession>A0A7S3QVW1</accession>
<dbReference type="EMBL" id="HBIP01015717">
    <property type="protein sequence ID" value="CAE0494084.1"/>
    <property type="molecule type" value="Transcribed_RNA"/>
</dbReference>
<feature type="transmembrane region" description="Helical" evidence="7">
    <location>
        <begin position="244"/>
        <end position="261"/>
    </location>
</feature>
<feature type="transmembrane region" description="Helical" evidence="7">
    <location>
        <begin position="210"/>
        <end position="232"/>
    </location>
</feature>
<comment type="similarity">
    <text evidence="2">Belongs to the TMEM45 family.</text>
</comment>
<feature type="region of interest" description="Disordered" evidence="6">
    <location>
        <begin position="1"/>
        <end position="25"/>
    </location>
</feature>
<keyword evidence="4 7" id="KW-1133">Transmembrane helix</keyword>
<evidence type="ECO:0000256" key="6">
    <source>
        <dbReference type="SAM" id="MobiDB-lite"/>
    </source>
</evidence>
<evidence type="ECO:0000256" key="2">
    <source>
        <dbReference type="ARBA" id="ARBA00006948"/>
    </source>
</evidence>
<feature type="transmembrane region" description="Helical" evidence="7">
    <location>
        <begin position="282"/>
        <end position="306"/>
    </location>
</feature>
<dbReference type="InterPro" id="IPR006904">
    <property type="entry name" value="DUF716"/>
</dbReference>
<dbReference type="AlphaFoldDB" id="A0A7S3QVW1"/>
<sequence>MGNKIPEDSAPIDSMNGMDMSAHSEHQHGMDMGPLSFSCDGKPWSGMGPERPGEWWIFFCAGLAMTLWCTHWTISIFRRYLSSVMSNRHPYHALPYHPIPRLAGSWPIEGALKASVSLVGIFSLLLFSHPASPRICGPNTPRAGHLSPDALYVSEDIWILFGFLLSGMIDVIGHYTHLPNNMEHAFLAAAFGLQAFLLRKEVHGDMLDSMMFLLLFYAVFGTTLSVLAEMVAPSSFWAGCARLFTTWMQAIWYFACARFLYEDRLAWSTIPPDMAPGMFVPVVFVGWMNTTGLGLLLAFILVRWWASRHPEEYEQVALLGDPSRAPSAAIQLGKASRAKNTGLS</sequence>
<comment type="subcellular location">
    <subcellularLocation>
        <location evidence="1">Membrane</location>
        <topology evidence="1">Multi-pass membrane protein</topology>
    </subcellularLocation>
</comment>
<organism evidence="8">
    <name type="scientific">Dunaliella tertiolecta</name>
    <name type="common">Green alga</name>
    <dbReference type="NCBI Taxonomy" id="3047"/>
    <lineage>
        <taxon>Eukaryota</taxon>
        <taxon>Viridiplantae</taxon>
        <taxon>Chlorophyta</taxon>
        <taxon>core chlorophytes</taxon>
        <taxon>Chlorophyceae</taxon>
        <taxon>CS clade</taxon>
        <taxon>Chlamydomonadales</taxon>
        <taxon>Dunaliellaceae</taxon>
        <taxon>Dunaliella</taxon>
    </lineage>
</organism>
<keyword evidence="5 7" id="KW-0472">Membrane</keyword>
<keyword evidence="3 7" id="KW-0812">Transmembrane</keyword>
<reference evidence="8" key="1">
    <citation type="submission" date="2021-01" db="EMBL/GenBank/DDBJ databases">
        <authorList>
            <person name="Corre E."/>
            <person name="Pelletier E."/>
            <person name="Niang G."/>
            <person name="Scheremetjew M."/>
            <person name="Finn R."/>
            <person name="Kale V."/>
            <person name="Holt S."/>
            <person name="Cochrane G."/>
            <person name="Meng A."/>
            <person name="Brown T."/>
            <person name="Cohen L."/>
        </authorList>
    </citation>
    <scope>NUCLEOTIDE SEQUENCE</scope>
    <source>
        <strain evidence="8">CCMP1320</strain>
    </source>
</reference>
<evidence type="ECO:0000256" key="4">
    <source>
        <dbReference type="ARBA" id="ARBA00022989"/>
    </source>
</evidence>
<dbReference type="Pfam" id="PF04819">
    <property type="entry name" value="DUF716"/>
    <property type="match status" value="1"/>
</dbReference>
<feature type="transmembrane region" description="Helical" evidence="7">
    <location>
        <begin position="157"/>
        <end position="176"/>
    </location>
</feature>
<dbReference type="InterPro" id="IPR042127">
    <property type="entry name" value="TMEM45"/>
</dbReference>
<dbReference type="PANTHER" id="PTHR16007">
    <property type="entry name" value="EPIDIDYMAL MEMBRANE PROTEIN E9-RELATED"/>
    <property type="match status" value="1"/>
</dbReference>
<protein>
    <recommendedName>
        <fullName evidence="9">Transmembrane protein 45B</fullName>
    </recommendedName>
</protein>
<proteinExistence type="inferred from homology"/>
<name>A0A7S3QVW1_DUNTE</name>
<dbReference type="PANTHER" id="PTHR16007:SF15">
    <property type="entry name" value="TRANSMEMBRANE PROTEIN 45B"/>
    <property type="match status" value="1"/>
</dbReference>
<evidence type="ECO:0008006" key="9">
    <source>
        <dbReference type="Google" id="ProtNLM"/>
    </source>
</evidence>
<evidence type="ECO:0000256" key="3">
    <source>
        <dbReference type="ARBA" id="ARBA00022692"/>
    </source>
</evidence>
<evidence type="ECO:0000256" key="5">
    <source>
        <dbReference type="ARBA" id="ARBA00023136"/>
    </source>
</evidence>
<evidence type="ECO:0000256" key="1">
    <source>
        <dbReference type="ARBA" id="ARBA00004141"/>
    </source>
</evidence>
<dbReference type="GO" id="GO:0016020">
    <property type="term" value="C:membrane"/>
    <property type="evidence" value="ECO:0007669"/>
    <property type="project" value="UniProtKB-SubCell"/>
</dbReference>
<feature type="transmembrane region" description="Helical" evidence="7">
    <location>
        <begin position="55"/>
        <end position="77"/>
    </location>
</feature>
<gene>
    <name evidence="8" type="ORF">DTER00134_LOCUS9157</name>
</gene>
<evidence type="ECO:0000313" key="8">
    <source>
        <dbReference type="EMBL" id="CAE0494084.1"/>
    </source>
</evidence>